<proteinExistence type="inferred from homology"/>
<evidence type="ECO:0000256" key="2">
    <source>
        <dbReference type="ARBA" id="ARBA00022552"/>
    </source>
</evidence>
<organism evidence="9 10">
    <name type="scientific">Candidatus Spechtbacteria bacterium RIFCSPLOWO2_01_FULL_43_12</name>
    <dbReference type="NCBI Taxonomy" id="1802162"/>
    <lineage>
        <taxon>Bacteria</taxon>
        <taxon>Candidatus Spechtiibacteriota</taxon>
    </lineage>
</organism>
<dbReference type="NCBIfam" id="TIGR00755">
    <property type="entry name" value="ksgA"/>
    <property type="match status" value="1"/>
</dbReference>
<keyword evidence="5 7" id="KW-0949">S-adenosyl-L-methionine</keyword>
<evidence type="ECO:0000313" key="9">
    <source>
        <dbReference type="EMBL" id="OGZ60965.1"/>
    </source>
</evidence>
<evidence type="ECO:0000313" key="10">
    <source>
        <dbReference type="Proteomes" id="UP000178835"/>
    </source>
</evidence>
<dbReference type="GO" id="GO:0003723">
    <property type="term" value="F:RNA binding"/>
    <property type="evidence" value="ECO:0007669"/>
    <property type="project" value="UniProtKB-UniRule"/>
</dbReference>
<sequence length="272" mass="30997">MPNEPKNILEKYEISPNKVLGQNFLIQKRYILDLIAVAEISKDDTVVEVGPGTGEITKELAKKAKRVLAVEKDPGMVKILRDELREFDNVEIVQEDILKFSIFNYQLSNYKLVGAIPYYLTGRLFRKFLENTKNPPKTMAVIIQEGIAEKIVARPPKSNLLAISIQLYGEAVLEKRVPKDAFWPKPNVNSAILTVNNVKKPKINEKEFFRILKAGFSSPRKQMARNFARELKISLSNAQNLLKKAGVNPSARAGTLKLEDWLRLTNFLRKYE</sequence>
<name>A0A1G2HER4_9BACT</name>
<evidence type="ECO:0000256" key="3">
    <source>
        <dbReference type="ARBA" id="ARBA00022603"/>
    </source>
</evidence>
<dbReference type="Gene3D" id="3.40.50.150">
    <property type="entry name" value="Vaccinia Virus protein VP39"/>
    <property type="match status" value="1"/>
</dbReference>
<dbReference type="CDD" id="cd02440">
    <property type="entry name" value="AdoMet_MTases"/>
    <property type="match status" value="1"/>
</dbReference>
<keyword evidence="2" id="KW-0698">rRNA processing</keyword>
<dbReference type="InterPro" id="IPR029063">
    <property type="entry name" value="SAM-dependent_MTases_sf"/>
</dbReference>
<dbReference type="GO" id="GO:0000179">
    <property type="term" value="F:rRNA (adenine-N6,N6-)-dimethyltransferase activity"/>
    <property type="evidence" value="ECO:0007669"/>
    <property type="project" value="UniProtKB-UniRule"/>
</dbReference>
<dbReference type="SMART" id="SM00650">
    <property type="entry name" value="rADc"/>
    <property type="match status" value="1"/>
</dbReference>
<comment type="similarity">
    <text evidence="7">Belongs to the class I-like SAM-binding methyltransferase superfamily. rRNA adenine N(6)-methyltransferase family.</text>
</comment>
<reference evidence="9 10" key="1">
    <citation type="journal article" date="2016" name="Nat. Commun.">
        <title>Thousands of microbial genomes shed light on interconnected biogeochemical processes in an aquifer system.</title>
        <authorList>
            <person name="Anantharaman K."/>
            <person name="Brown C.T."/>
            <person name="Hug L.A."/>
            <person name="Sharon I."/>
            <person name="Castelle C.J."/>
            <person name="Probst A.J."/>
            <person name="Thomas B.C."/>
            <person name="Singh A."/>
            <person name="Wilkins M.J."/>
            <person name="Karaoz U."/>
            <person name="Brodie E.L."/>
            <person name="Williams K.H."/>
            <person name="Hubbard S.S."/>
            <person name="Banfield J.F."/>
        </authorList>
    </citation>
    <scope>NUCLEOTIDE SEQUENCE [LARGE SCALE GENOMIC DNA]</scope>
</reference>
<dbReference type="Gene3D" id="1.10.8.100">
    <property type="entry name" value="Ribosomal RNA adenine dimethylase-like, domain 2"/>
    <property type="match status" value="1"/>
</dbReference>
<keyword evidence="1" id="KW-0963">Cytoplasm</keyword>
<gene>
    <name evidence="9" type="ORF">A2919_00475</name>
</gene>
<dbReference type="PANTHER" id="PTHR11727:SF7">
    <property type="entry name" value="DIMETHYLADENOSINE TRANSFERASE-RELATED"/>
    <property type="match status" value="1"/>
</dbReference>
<dbReference type="AlphaFoldDB" id="A0A1G2HER4"/>
<dbReference type="InterPro" id="IPR023165">
    <property type="entry name" value="rRNA_Ade_diMease-like_C"/>
</dbReference>
<evidence type="ECO:0000256" key="5">
    <source>
        <dbReference type="ARBA" id="ARBA00022691"/>
    </source>
</evidence>
<evidence type="ECO:0000256" key="7">
    <source>
        <dbReference type="PROSITE-ProRule" id="PRU01026"/>
    </source>
</evidence>
<dbReference type="Proteomes" id="UP000178835">
    <property type="component" value="Unassembled WGS sequence"/>
</dbReference>
<dbReference type="InterPro" id="IPR001737">
    <property type="entry name" value="KsgA/Erm"/>
</dbReference>
<dbReference type="InterPro" id="IPR011530">
    <property type="entry name" value="rRNA_adenine_dimethylase"/>
</dbReference>
<feature type="binding site" evidence="7">
    <location>
        <position position="23"/>
    </location>
    <ligand>
        <name>S-adenosyl-L-methionine</name>
        <dbReference type="ChEBI" id="CHEBI:59789"/>
    </ligand>
</feature>
<comment type="caution">
    <text evidence="9">The sequence shown here is derived from an EMBL/GenBank/DDBJ whole genome shotgun (WGS) entry which is preliminary data.</text>
</comment>
<dbReference type="Pfam" id="PF00398">
    <property type="entry name" value="RrnaAD"/>
    <property type="match status" value="1"/>
</dbReference>
<dbReference type="PANTHER" id="PTHR11727">
    <property type="entry name" value="DIMETHYLADENOSINE TRANSFERASE"/>
    <property type="match status" value="1"/>
</dbReference>
<keyword evidence="6 7" id="KW-0694">RNA-binding</keyword>
<keyword evidence="3 7" id="KW-0489">Methyltransferase</keyword>
<feature type="binding site" evidence="7">
    <location>
        <position position="50"/>
    </location>
    <ligand>
        <name>S-adenosyl-L-methionine</name>
        <dbReference type="ChEBI" id="CHEBI:59789"/>
    </ligand>
</feature>
<dbReference type="EMBL" id="MHOH01000009">
    <property type="protein sequence ID" value="OGZ60965.1"/>
    <property type="molecule type" value="Genomic_DNA"/>
</dbReference>
<dbReference type="PROSITE" id="PS51689">
    <property type="entry name" value="SAM_RNA_A_N6_MT"/>
    <property type="match status" value="1"/>
</dbReference>
<evidence type="ECO:0000256" key="4">
    <source>
        <dbReference type="ARBA" id="ARBA00022679"/>
    </source>
</evidence>
<evidence type="ECO:0000256" key="1">
    <source>
        <dbReference type="ARBA" id="ARBA00022490"/>
    </source>
</evidence>
<dbReference type="PROSITE" id="PS01131">
    <property type="entry name" value="RRNA_A_DIMETH"/>
    <property type="match status" value="1"/>
</dbReference>
<feature type="binding site" evidence="7">
    <location>
        <position position="96"/>
    </location>
    <ligand>
        <name>S-adenosyl-L-methionine</name>
        <dbReference type="ChEBI" id="CHEBI:59789"/>
    </ligand>
</feature>
<evidence type="ECO:0000256" key="6">
    <source>
        <dbReference type="ARBA" id="ARBA00022884"/>
    </source>
</evidence>
<keyword evidence="4 7" id="KW-0808">Transferase</keyword>
<dbReference type="SUPFAM" id="SSF53335">
    <property type="entry name" value="S-adenosyl-L-methionine-dependent methyltransferases"/>
    <property type="match status" value="1"/>
</dbReference>
<feature type="binding site" evidence="7">
    <location>
        <position position="25"/>
    </location>
    <ligand>
        <name>S-adenosyl-L-methionine</name>
        <dbReference type="ChEBI" id="CHEBI:59789"/>
    </ligand>
</feature>
<evidence type="ECO:0000259" key="8">
    <source>
        <dbReference type="SMART" id="SM00650"/>
    </source>
</evidence>
<feature type="domain" description="Ribosomal RNA adenine methylase transferase N-terminal" evidence="8">
    <location>
        <begin position="31"/>
        <end position="199"/>
    </location>
</feature>
<feature type="binding site" evidence="7">
    <location>
        <position position="71"/>
    </location>
    <ligand>
        <name>S-adenosyl-L-methionine</name>
        <dbReference type="ChEBI" id="CHEBI:59789"/>
    </ligand>
</feature>
<accession>A0A1G2HER4</accession>
<dbReference type="InterPro" id="IPR020598">
    <property type="entry name" value="rRNA_Ade_methylase_Trfase_N"/>
</dbReference>
<protein>
    <submittedName>
        <fullName evidence="9">Ribosomal RNA small subunit methyltransferase A</fullName>
    </submittedName>
</protein>
<feature type="binding site" evidence="7">
    <location>
        <position position="115"/>
    </location>
    <ligand>
        <name>S-adenosyl-L-methionine</name>
        <dbReference type="ChEBI" id="CHEBI:59789"/>
    </ligand>
</feature>
<dbReference type="GO" id="GO:0005829">
    <property type="term" value="C:cytosol"/>
    <property type="evidence" value="ECO:0007669"/>
    <property type="project" value="TreeGrafter"/>
</dbReference>
<dbReference type="InterPro" id="IPR020596">
    <property type="entry name" value="rRNA_Ade_Mease_Trfase_CS"/>
</dbReference>